<accession>A0ABY9HXI8</accession>
<proteinExistence type="predicted"/>
<reference evidence="1 2" key="1">
    <citation type="submission" date="2023-03" db="EMBL/GenBank/DDBJ databases">
        <title>Isolation and description of six Streptomyces strains from soil environments, able to metabolize different microbial glucans.</title>
        <authorList>
            <person name="Widen T."/>
            <person name="Larsbrink J."/>
        </authorList>
    </citation>
    <scope>NUCLEOTIDE SEQUENCE [LARGE SCALE GENOMIC DNA]</scope>
    <source>
        <strain evidence="1 2">Mut2</strain>
    </source>
</reference>
<evidence type="ECO:0000313" key="1">
    <source>
        <dbReference type="EMBL" id="WLQ38774.1"/>
    </source>
</evidence>
<dbReference type="Proteomes" id="UP001229952">
    <property type="component" value="Chromosome"/>
</dbReference>
<dbReference type="EMBL" id="CP120992">
    <property type="protein sequence ID" value="WLQ38774.1"/>
    <property type="molecule type" value="Genomic_DNA"/>
</dbReference>
<name>A0ABY9HXI8_9ACTN</name>
<protein>
    <submittedName>
        <fullName evidence="1">Uncharacterized protein</fullName>
    </submittedName>
</protein>
<evidence type="ECO:0000313" key="2">
    <source>
        <dbReference type="Proteomes" id="UP001229952"/>
    </source>
</evidence>
<keyword evidence="2" id="KW-1185">Reference proteome</keyword>
<organism evidence="1 2">
    <name type="scientific">Streptomyces laculatispora</name>
    <dbReference type="NCBI Taxonomy" id="887464"/>
    <lineage>
        <taxon>Bacteria</taxon>
        <taxon>Bacillati</taxon>
        <taxon>Actinomycetota</taxon>
        <taxon>Actinomycetes</taxon>
        <taxon>Kitasatosporales</taxon>
        <taxon>Streptomycetaceae</taxon>
        <taxon>Streptomyces</taxon>
    </lineage>
</organism>
<sequence length="69" mass="7294">MAPGPDAAGVVLPVPLLDHLDHLDHLVQLGERGDLGDGNEVEKTATIYLAGLHIAGIFLGPHADRHEID</sequence>
<gene>
    <name evidence="1" type="ORF">P8A22_01155</name>
</gene>
<dbReference type="RefSeq" id="WP_306085461.1">
    <property type="nucleotide sequence ID" value="NZ_CP120992.1"/>
</dbReference>